<dbReference type="Pfam" id="PF07859">
    <property type="entry name" value="Abhydrolase_3"/>
    <property type="match status" value="1"/>
</dbReference>
<dbReference type="EMBL" id="JRKL02002954">
    <property type="protein sequence ID" value="KAF3956942.1"/>
    <property type="molecule type" value="Genomic_DNA"/>
</dbReference>
<protein>
    <recommendedName>
        <fullName evidence="2">Alpha/beta hydrolase fold-3 domain-containing protein</fullName>
    </recommendedName>
</protein>
<dbReference type="PANTHER" id="PTHR23024">
    <property type="entry name" value="ARYLACETAMIDE DEACETYLASE"/>
    <property type="match status" value="1"/>
</dbReference>
<dbReference type="InterPro" id="IPR050466">
    <property type="entry name" value="Carboxylest/Gibb_receptor"/>
</dbReference>
<gene>
    <name evidence="3" type="ORF">CMV_017996</name>
</gene>
<comment type="similarity">
    <text evidence="1">Belongs to the 'GDXG' lipolytic enzyme family.</text>
</comment>
<feature type="domain" description="Alpha/beta hydrolase fold-3" evidence="2">
    <location>
        <begin position="81"/>
        <end position="302"/>
    </location>
</feature>
<comment type="caution">
    <text evidence="3">The sequence shown here is derived from an EMBL/GenBank/DDBJ whole genome shotgun (WGS) entry which is preliminary data.</text>
</comment>
<sequence>MLLIESNIDPYDQFRIGRNPDGTITRYINLPRIKASLVGSHSDPVVSKDLTLNPKNKTRVRIYMPTSKLCSSNDDIRIPIIIFFAGSGWILRNWDTNIVHSQCSALTQEVHAIVVNVDYRIAPEHRLPVQYEDAMDAVLWVREQALDPNGEQWIREYGDISRCYLHGTSNGGNMVFFTALEATSMELEPLRIAGNIMSQPLFGGMERTNSEIQSIEDPMLPLCVQDMFWELSLPEGVDRDIWYCNPMVEGPHTSAISKLGRCLVIGFCGDVIIDRQQEFVTMLVKHGVQIEAQFSNIGFHAIELIDRERANDLVEIAKDFINNTCAQLLLT</sequence>
<keyword evidence="4" id="KW-1185">Reference proteome</keyword>
<dbReference type="InterPro" id="IPR013094">
    <property type="entry name" value="AB_hydrolase_3"/>
</dbReference>
<dbReference type="GO" id="GO:0016787">
    <property type="term" value="F:hydrolase activity"/>
    <property type="evidence" value="ECO:0007669"/>
    <property type="project" value="InterPro"/>
</dbReference>
<evidence type="ECO:0000259" key="2">
    <source>
        <dbReference type="Pfam" id="PF07859"/>
    </source>
</evidence>
<dbReference type="AlphaFoldDB" id="A0A8J4R438"/>
<evidence type="ECO:0000256" key="1">
    <source>
        <dbReference type="ARBA" id="ARBA00010515"/>
    </source>
</evidence>
<dbReference type="Gene3D" id="3.40.50.1820">
    <property type="entry name" value="alpha/beta hydrolase"/>
    <property type="match status" value="1"/>
</dbReference>
<dbReference type="InterPro" id="IPR029058">
    <property type="entry name" value="AB_hydrolase_fold"/>
</dbReference>
<dbReference type="SUPFAM" id="SSF53474">
    <property type="entry name" value="alpha/beta-Hydrolases"/>
    <property type="match status" value="1"/>
</dbReference>
<organism evidence="3 4">
    <name type="scientific">Castanea mollissima</name>
    <name type="common">Chinese chestnut</name>
    <dbReference type="NCBI Taxonomy" id="60419"/>
    <lineage>
        <taxon>Eukaryota</taxon>
        <taxon>Viridiplantae</taxon>
        <taxon>Streptophyta</taxon>
        <taxon>Embryophyta</taxon>
        <taxon>Tracheophyta</taxon>
        <taxon>Spermatophyta</taxon>
        <taxon>Magnoliopsida</taxon>
        <taxon>eudicotyledons</taxon>
        <taxon>Gunneridae</taxon>
        <taxon>Pentapetalae</taxon>
        <taxon>rosids</taxon>
        <taxon>fabids</taxon>
        <taxon>Fagales</taxon>
        <taxon>Fagaceae</taxon>
        <taxon>Castanea</taxon>
    </lineage>
</organism>
<accession>A0A8J4R438</accession>
<evidence type="ECO:0000313" key="4">
    <source>
        <dbReference type="Proteomes" id="UP000737018"/>
    </source>
</evidence>
<proteinExistence type="inferred from homology"/>
<reference evidence="3" key="1">
    <citation type="submission" date="2020-03" db="EMBL/GenBank/DDBJ databases">
        <title>Castanea mollissima Vanexum genome sequencing.</title>
        <authorList>
            <person name="Staton M."/>
        </authorList>
    </citation>
    <scope>NUCLEOTIDE SEQUENCE</scope>
    <source>
        <tissue evidence="3">Leaf</tissue>
    </source>
</reference>
<dbReference type="OrthoDB" id="408631at2759"/>
<evidence type="ECO:0000313" key="3">
    <source>
        <dbReference type="EMBL" id="KAF3956942.1"/>
    </source>
</evidence>
<dbReference type="Proteomes" id="UP000737018">
    <property type="component" value="Unassembled WGS sequence"/>
</dbReference>
<name>A0A8J4R438_9ROSI</name>
<dbReference type="PANTHER" id="PTHR23024:SF212">
    <property type="entry name" value="CARBOXYLESTERASE 9-RELATED"/>
    <property type="match status" value="1"/>
</dbReference>